<proteinExistence type="predicted"/>
<reference evidence="4" key="1">
    <citation type="submission" date="2025-08" db="UniProtKB">
        <authorList>
            <consortium name="RefSeq"/>
        </authorList>
    </citation>
    <scope>IDENTIFICATION</scope>
</reference>
<feature type="region of interest" description="Disordered" evidence="1">
    <location>
        <begin position="1"/>
        <end position="35"/>
    </location>
</feature>
<dbReference type="InterPro" id="IPR025886">
    <property type="entry name" value="PP2-like"/>
</dbReference>
<keyword evidence="3" id="KW-1185">Reference proteome</keyword>
<protein>
    <submittedName>
        <fullName evidence="4">F-box protein PP2-B12 isoform X2</fullName>
    </submittedName>
</protein>
<dbReference type="AlphaFoldDB" id="A0A6P5SIL8"/>
<dbReference type="InterPro" id="IPR036047">
    <property type="entry name" value="F-box-like_dom_sf"/>
</dbReference>
<dbReference type="SMART" id="SM00256">
    <property type="entry name" value="FBOX"/>
    <property type="match status" value="1"/>
</dbReference>
<dbReference type="InterPro" id="IPR001810">
    <property type="entry name" value="F-box_dom"/>
</dbReference>
<evidence type="ECO:0000256" key="1">
    <source>
        <dbReference type="SAM" id="MobiDB-lite"/>
    </source>
</evidence>
<sequence>MEGPTHLKATNDHRYEEKTRKREERETIDIRKEGSRGEKNNMDIISILPAECISHIVSCTTPQDACRSSLVSHLFRIAADSDIVWERFLPQGYKEIISSSLNSLSKKDLYFHLCNHPIIIGNGNMSMALEKQSGKKCYMVGARELTAIWGDTPPYWQWISLPESRFSQVAELNYVWWLDIKGYIETKNLSPRTTYAAYFVYQLSSQDNPGTAATPVTLCVAYEHSAVAVEHSVILDPVTYEGTAPPHARYRGDGWFEIEMGEFVTEEDNATVVCSLVETSDYNCKSGLIVEGIELRPKQ</sequence>
<evidence type="ECO:0000313" key="3">
    <source>
        <dbReference type="Proteomes" id="UP000515124"/>
    </source>
</evidence>
<dbReference type="RefSeq" id="XP_021816805.1">
    <property type="nucleotide sequence ID" value="XM_021961113.1"/>
</dbReference>
<feature type="domain" description="F-box" evidence="2">
    <location>
        <begin position="48"/>
        <end position="88"/>
    </location>
</feature>
<gene>
    <name evidence="4" type="primary">LOC110759074</name>
</gene>
<name>A0A6P5SIL8_PRUAV</name>
<dbReference type="Pfam" id="PF12937">
    <property type="entry name" value="F-box-like"/>
    <property type="match status" value="1"/>
</dbReference>
<dbReference type="Gene3D" id="1.20.1280.50">
    <property type="match status" value="1"/>
</dbReference>
<dbReference type="PANTHER" id="PTHR32278:SF135">
    <property type="entry name" value="F-BOX PROTEIN PP2-B12"/>
    <property type="match status" value="1"/>
</dbReference>
<dbReference type="GeneID" id="110759074"/>
<evidence type="ECO:0000259" key="2">
    <source>
        <dbReference type="SMART" id="SM00256"/>
    </source>
</evidence>
<evidence type="ECO:0000313" key="4">
    <source>
        <dbReference type="RefSeq" id="XP_021816805.1"/>
    </source>
</evidence>
<dbReference type="SUPFAM" id="SSF81383">
    <property type="entry name" value="F-box domain"/>
    <property type="match status" value="1"/>
</dbReference>
<dbReference type="CDD" id="cd22162">
    <property type="entry name" value="F-box_AtSKIP3-like"/>
    <property type="match status" value="1"/>
</dbReference>
<dbReference type="Pfam" id="PF14299">
    <property type="entry name" value="PP2"/>
    <property type="match status" value="1"/>
</dbReference>
<dbReference type="Proteomes" id="UP000515124">
    <property type="component" value="Unplaced"/>
</dbReference>
<feature type="compositionally biased region" description="Basic and acidic residues" evidence="1">
    <location>
        <begin position="9"/>
        <end position="35"/>
    </location>
</feature>
<organism evidence="3 4">
    <name type="scientific">Prunus avium</name>
    <name type="common">Cherry</name>
    <name type="synonym">Cerasus avium</name>
    <dbReference type="NCBI Taxonomy" id="42229"/>
    <lineage>
        <taxon>Eukaryota</taxon>
        <taxon>Viridiplantae</taxon>
        <taxon>Streptophyta</taxon>
        <taxon>Embryophyta</taxon>
        <taxon>Tracheophyta</taxon>
        <taxon>Spermatophyta</taxon>
        <taxon>Magnoliopsida</taxon>
        <taxon>eudicotyledons</taxon>
        <taxon>Gunneridae</taxon>
        <taxon>Pentapetalae</taxon>
        <taxon>rosids</taxon>
        <taxon>fabids</taxon>
        <taxon>Rosales</taxon>
        <taxon>Rosaceae</taxon>
        <taxon>Amygdaloideae</taxon>
        <taxon>Amygdaleae</taxon>
        <taxon>Prunus</taxon>
    </lineage>
</organism>
<dbReference type="PANTHER" id="PTHR32278">
    <property type="entry name" value="F-BOX DOMAIN-CONTAINING PROTEIN"/>
    <property type="match status" value="1"/>
</dbReference>
<accession>A0A6P5SIL8</accession>